<dbReference type="RefSeq" id="WP_089515095.1">
    <property type="nucleotide sequence ID" value="NZ_NJGG01000001.1"/>
</dbReference>
<dbReference type="InterPro" id="IPR012899">
    <property type="entry name" value="LTXXQ"/>
</dbReference>
<organism evidence="1 2">
    <name type="scientific">Polynucleobacter cosmopolitanus</name>
    <dbReference type="NCBI Taxonomy" id="351345"/>
    <lineage>
        <taxon>Bacteria</taxon>
        <taxon>Pseudomonadati</taxon>
        <taxon>Pseudomonadota</taxon>
        <taxon>Betaproteobacteria</taxon>
        <taxon>Burkholderiales</taxon>
        <taxon>Burkholderiaceae</taxon>
        <taxon>Polynucleobacter</taxon>
    </lineage>
</organism>
<dbReference type="Proteomes" id="UP000215188">
    <property type="component" value="Unassembled WGS sequence"/>
</dbReference>
<protein>
    <recommendedName>
        <fullName evidence="3">LTXXQ motif family protein</fullName>
    </recommendedName>
</protein>
<dbReference type="Pfam" id="PF07813">
    <property type="entry name" value="LTXXQ"/>
    <property type="match status" value="1"/>
</dbReference>
<dbReference type="OrthoDB" id="7283650at2"/>
<accession>A0A229FVN8</accession>
<reference evidence="1 2" key="1">
    <citation type="submission" date="2017-06" db="EMBL/GenBank/DDBJ databases">
        <title>Reclassification of a Polynucleobacter cosmopolitanus strain isolated from tropical Lake Victoria as Polynucleobacter victoriensis comb. nov.</title>
        <authorList>
            <person name="Hahn M.W."/>
        </authorList>
    </citation>
    <scope>NUCLEOTIDE SEQUENCE [LARGE SCALE GENOMIC DNA]</scope>
    <source>
        <strain evidence="1 2">MWH-MoIso2</strain>
    </source>
</reference>
<dbReference type="GO" id="GO:0042597">
    <property type="term" value="C:periplasmic space"/>
    <property type="evidence" value="ECO:0007669"/>
    <property type="project" value="InterPro"/>
</dbReference>
<dbReference type="AlphaFoldDB" id="A0A229FVN8"/>
<comment type="caution">
    <text evidence="1">The sequence shown here is derived from an EMBL/GenBank/DDBJ whole genome shotgun (WGS) entry which is preliminary data.</text>
</comment>
<sequence>MPNKFWHQLTEIQLDAKKTIQSLLVLMMGTCFSLTVLADAKPTPREEMNQDYKNRGIGGKRYEIDRSPIGSFDYYMERLDATKKKLKITKEQQDLWADYEKSLIALFTDIKRAKARLGGATAVQQIGQVLGVTQNRYAGMEQIHDSAKKLYESFSDSQKKTADEFLITTVPNFD</sequence>
<evidence type="ECO:0000313" key="1">
    <source>
        <dbReference type="EMBL" id="OXL16066.1"/>
    </source>
</evidence>
<keyword evidence="2" id="KW-1185">Reference proteome</keyword>
<dbReference type="EMBL" id="NJGG01000001">
    <property type="protein sequence ID" value="OXL16066.1"/>
    <property type="molecule type" value="Genomic_DNA"/>
</dbReference>
<proteinExistence type="predicted"/>
<name>A0A229FVN8_9BURK</name>
<gene>
    <name evidence="1" type="ORF">AOC33_02985</name>
</gene>
<evidence type="ECO:0008006" key="3">
    <source>
        <dbReference type="Google" id="ProtNLM"/>
    </source>
</evidence>
<evidence type="ECO:0000313" key="2">
    <source>
        <dbReference type="Proteomes" id="UP000215188"/>
    </source>
</evidence>